<protein>
    <submittedName>
        <fullName evidence="1">Predicted choline kinase</fullName>
        <ecNumber evidence="1">2.7.1.32</ecNumber>
    </submittedName>
</protein>
<dbReference type="GO" id="GO:0005737">
    <property type="term" value="C:cytoplasm"/>
    <property type="evidence" value="ECO:0007669"/>
    <property type="project" value="TreeGrafter"/>
</dbReference>
<dbReference type="SUPFAM" id="SSF56112">
    <property type="entry name" value="Protein kinase-like (PK-like)"/>
    <property type="match status" value="1"/>
</dbReference>
<gene>
    <name evidence="1" type="primary">licA</name>
    <name evidence="1" type="ordered locus">MMOB5930</name>
</gene>
<dbReference type="GO" id="GO:0004103">
    <property type="term" value="F:choline kinase activity"/>
    <property type="evidence" value="ECO:0007669"/>
    <property type="project" value="UniProtKB-EC"/>
</dbReference>
<dbReference type="OrthoDB" id="9803871at2"/>
<dbReference type="Gene3D" id="3.90.1200.10">
    <property type="match status" value="1"/>
</dbReference>
<dbReference type="HOGENOM" id="CLU_1123571_0_0_14"/>
<keyword evidence="1" id="KW-0418">Kinase</keyword>
<dbReference type="AlphaFoldDB" id="Q6KH52"/>
<sequence>MKKYIEIGFTNKSYTENGFFYQEKISNNFNHKIDYSILKKLDFVPKFLGQKNNINKWELIDVIPLELNKENISRIAKNFRKIHESNLKFPPFNLAGRIKEYRKIMNDKKISYPEMEKYYKKVNTILRNMDKLTPCHNDLYSANILIEKNTNKMFFIDWEYSSCGDKHFDLAYFIESNLKTDKEESILLEAYEANYDYSFILLQRLLVNYLIVLWLHTFETPPFDPKPFLKKMIELDLKHQEWIKKN</sequence>
<dbReference type="RefSeq" id="WP_011265113.1">
    <property type="nucleotide sequence ID" value="NC_006908.1"/>
</dbReference>
<dbReference type="GO" id="GO:0006646">
    <property type="term" value="P:phosphatidylethanolamine biosynthetic process"/>
    <property type="evidence" value="ECO:0007669"/>
    <property type="project" value="TreeGrafter"/>
</dbReference>
<accession>Q6KH52</accession>
<evidence type="ECO:0000313" key="2">
    <source>
        <dbReference type="Proteomes" id="UP000009072"/>
    </source>
</evidence>
<dbReference type="GO" id="GO:0004305">
    <property type="term" value="F:ethanolamine kinase activity"/>
    <property type="evidence" value="ECO:0007669"/>
    <property type="project" value="TreeGrafter"/>
</dbReference>
<keyword evidence="2" id="KW-1185">Reference proteome</keyword>
<dbReference type="Proteomes" id="UP000009072">
    <property type="component" value="Chromosome"/>
</dbReference>
<dbReference type="EC" id="2.7.1.32" evidence="1"/>
<dbReference type="KEGG" id="mmo:MMOB5930"/>
<organism evidence="1 2">
    <name type="scientific">Mycoplasma mobile (strain ATCC 43663 / 163K / NCTC 11711)</name>
    <name type="common">Mesomycoplasma mobile</name>
    <dbReference type="NCBI Taxonomy" id="267748"/>
    <lineage>
        <taxon>Bacteria</taxon>
        <taxon>Bacillati</taxon>
        <taxon>Mycoplasmatota</taxon>
        <taxon>Mycoplasmoidales</taxon>
        <taxon>Metamycoplasmataceae</taxon>
        <taxon>Mesomycoplasma</taxon>
    </lineage>
</organism>
<proteinExistence type="predicted"/>
<dbReference type="eggNOG" id="COG0510">
    <property type="taxonomic scope" value="Bacteria"/>
</dbReference>
<dbReference type="EMBL" id="AE017308">
    <property type="protein sequence ID" value="AAT28079.1"/>
    <property type="molecule type" value="Genomic_DNA"/>
</dbReference>
<dbReference type="InterPro" id="IPR011009">
    <property type="entry name" value="Kinase-like_dom_sf"/>
</dbReference>
<reference evidence="1 2" key="1">
    <citation type="journal article" date="2004" name="Genome Res.">
        <title>The complete genome and proteome of Mycoplasma mobile.</title>
        <authorList>
            <person name="Jaffe J.D."/>
            <person name="Stange-Thomann N."/>
            <person name="Smith C."/>
            <person name="DeCaprio D."/>
            <person name="Fisher S."/>
            <person name="Butler J."/>
            <person name="Calvo S."/>
            <person name="Elkins T."/>
            <person name="FitzGerald M.G."/>
            <person name="Hafez N."/>
            <person name="Kodira C.D."/>
            <person name="Major J."/>
            <person name="Wang S."/>
            <person name="Wilkinson J."/>
            <person name="Nicol R."/>
            <person name="Nusbaum C."/>
            <person name="Birren B."/>
            <person name="Berg H.C."/>
            <person name="Church G.M."/>
        </authorList>
    </citation>
    <scope>NUCLEOTIDE SEQUENCE [LARGE SCALE GENOMIC DNA]</scope>
    <source>
        <strain evidence="2">ATCC 43663 / 163K / NCTC 11711</strain>
    </source>
</reference>
<dbReference type="PANTHER" id="PTHR22603:SF66">
    <property type="entry name" value="ETHANOLAMINE KINASE"/>
    <property type="match status" value="1"/>
</dbReference>
<dbReference type="STRING" id="267748.MMOB5930"/>
<dbReference type="PANTHER" id="PTHR22603">
    <property type="entry name" value="CHOLINE/ETHANOALAMINE KINASE"/>
    <property type="match status" value="1"/>
</dbReference>
<dbReference type="Pfam" id="PF01633">
    <property type="entry name" value="Choline_kinase"/>
    <property type="match status" value="1"/>
</dbReference>
<name>Q6KH52_MYCM1</name>
<evidence type="ECO:0000313" key="1">
    <source>
        <dbReference type="EMBL" id="AAT28079.1"/>
    </source>
</evidence>
<keyword evidence="1" id="KW-0808">Transferase</keyword>